<dbReference type="Proteomes" id="UP000764110">
    <property type="component" value="Unassembled WGS sequence"/>
</dbReference>
<keyword evidence="2" id="KW-0732">Signal</keyword>
<evidence type="ECO:0000313" key="4">
    <source>
        <dbReference type="Proteomes" id="UP000764110"/>
    </source>
</evidence>
<keyword evidence="4" id="KW-1185">Reference proteome</keyword>
<evidence type="ECO:0000256" key="2">
    <source>
        <dbReference type="SAM" id="SignalP"/>
    </source>
</evidence>
<dbReference type="EMBL" id="JACEFI010000003">
    <property type="protein sequence ID" value="KAH0599366.1"/>
    <property type="molecule type" value="Genomic_DNA"/>
</dbReference>
<proteinExistence type="predicted"/>
<gene>
    <name evidence="3" type="ORF">MHUMG1_02152</name>
</gene>
<name>A0A9P8MDA0_9HYPO</name>
<comment type="caution">
    <text evidence="3">The sequence shown here is derived from an EMBL/GenBank/DDBJ whole genome shotgun (WGS) entry which is preliminary data.</text>
</comment>
<dbReference type="AlphaFoldDB" id="A0A9P8MDA0"/>
<feature type="signal peptide" evidence="2">
    <location>
        <begin position="1"/>
        <end position="24"/>
    </location>
</feature>
<feature type="region of interest" description="Disordered" evidence="1">
    <location>
        <begin position="79"/>
        <end position="112"/>
    </location>
</feature>
<accession>A0A9P8MDA0</accession>
<sequence>MSRNRWLARWWMFAAHHLLHFSSSGPVARVSGVCCAAYQALETEPEARLSFRFSANGAPAQHPGAEVLDIWSNPGASPRSGTMVRPFPSFGSAPSMGMRTRSRSSPGDPSAPLRCVLGSL</sequence>
<feature type="chain" id="PRO_5040141465" description="Secreted protein" evidence="2">
    <location>
        <begin position="25"/>
        <end position="120"/>
    </location>
</feature>
<reference evidence="3 4" key="1">
    <citation type="submission" date="2020-07" db="EMBL/GenBank/DDBJ databases">
        <title>Metarhizium humberi genome.</title>
        <authorList>
            <person name="Lysoe E."/>
        </authorList>
    </citation>
    <scope>NUCLEOTIDE SEQUENCE [LARGE SCALE GENOMIC DNA]</scope>
    <source>
        <strain evidence="3 4">ESALQ1638</strain>
    </source>
</reference>
<evidence type="ECO:0000256" key="1">
    <source>
        <dbReference type="SAM" id="MobiDB-lite"/>
    </source>
</evidence>
<evidence type="ECO:0008006" key="5">
    <source>
        <dbReference type="Google" id="ProtNLM"/>
    </source>
</evidence>
<protein>
    <recommendedName>
        <fullName evidence="5">Secreted protein</fullName>
    </recommendedName>
</protein>
<organism evidence="3 4">
    <name type="scientific">Metarhizium humberi</name>
    <dbReference type="NCBI Taxonomy" id="2596975"/>
    <lineage>
        <taxon>Eukaryota</taxon>
        <taxon>Fungi</taxon>
        <taxon>Dikarya</taxon>
        <taxon>Ascomycota</taxon>
        <taxon>Pezizomycotina</taxon>
        <taxon>Sordariomycetes</taxon>
        <taxon>Hypocreomycetidae</taxon>
        <taxon>Hypocreales</taxon>
        <taxon>Clavicipitaceae</taxon>
        <taxon>Metarhizium</taxon>
    </lineage>
</organism>
<evidence type="ECO:0000313" key="3">
    <source>
        <dbReference type="EMBL" id="KAH0599366.1"/>
    </source>
</evidence>